<dbReference type="InterPro" id="IPR007394">
    <property type="entry name" value="UPF0122"/>
</dbReference>
<organism evidence="3 4">
    <name type="scientific">Mycoplasmopsis felis</name>
    <dbReference type="NCBI Taxonomy" id="33923"/>
    <lineage>
        <taxon>Bacteria</taxon>
        <taxon>Bacillati</taxon>
        <taxon>Mycoplasmatota</taxon>
        <taxon>Mycoplasmoidales</taxon>
        <taxon>Metamycoplasmataceae</taxon>
        <taxon>Mycoplasmopsis</taxon>
    </lineage>
</organism>
<protein>
    <recommendedName>
        <fullName evidence="5">Sigma-70, region 4</fullName>
    </recommendedName>
</protein>
<gene>
    <name evidence="3" type="ORF">JPM2_0920</name>
</gene>
<evidence type="ECO:0000256" key="2">
    <source>
        <dbReference type="ARBA" id="ARBA00024764"/>
    </source>
</evidence>
<comment type="similarity">
    <text evidence="1">Belongs to the UPF0122 family.</text>
</comment>
<dbReference type="Pfam" id="PF04297">
    <property type="entry name" value="UPF0122"/>
    <property type="match status" value="1"/>
</dbReference>
<evidence type="ECO:0008006" key="5">
    <source>
        <dbReference type="Google" id="ProtNLM"/>
    </source>
</evidence>
<evidence type="ECO:0000313" key="3">
    <source>
        <dbReference type="EMBL" id="BBU47399.1"/>
    </source>
</evidence>
<keyword evidence="4" id="KW-1185">Reference proteome</keyword>
<sequence length="74" mass="8803">MNNKLEYLAKYQTLFEKYKNLLTQNQLQVFELYFYKDLSYGEIAEIIATTRTAVYDTVKKTLKKLDLLNSKINL</sequence>
<dbReference type="Gene3D" id="1.10.10.10">
    <property type="entry name" value="Winged helix-like DNA-binding domain superfamily/Winged helix DNA-binding domain"/>
    <property type="match status" value="1"/>
</dbReference>
<proteinExistence type="inferred from homology"/>
<dbReference type="PANTHER" id="PTHR40083">
    <property type="entry name" value="UPF0122 PROTEIN CBO2450/CLC_2298"/>
    <property type="match status" value="1"/>
</dbReference>
<dbReference type="PANTHER" id="PTHR40083:SF1">
    <property type="entry name" value="UPF0122 PROTEIN YLXM"/>
    <property type="match status" value="1"/>
</dbReference>
<dbReference type="InterPro" id="IPR036388">
    <property type="entry name" value="WH-like_DNA-bd_sf"/>
</dbReference>
<dbReference type="InterPro" id="IPR013324">
    <property type="entry name" value="RNA_pol_sigma_r3/r4-like"/>
</dbReference>
<dbReference type="EMBL" id="AP022325">
    <property type="protein sequence ID" value="BBU47399.1"/>
    <property type="molecule type" value="Genomic_DNA"/>
</dbReference>
<dbReference type="SUPFAM" id="SSF88659">
    <property type="entry name" value="Sigma3 and sigma4 domains of RNA polymerase sigma factors"/>
    <property type="match status" value="1"/>
</dbReference>
<reference evidence="3 4" key="1">
    <citation type="submission" date="2020-01" db="EMBL/GenBank/DDBJ databases">
        <title>Complete genome sequence of Mycoplasma felis strain Myco-2.</title>
        <authorList>
            <person name="Kinoshita Y."/>
            <person name="Niwa H."/>
            <person name="Uchida-Fujii E."/>
            <person name="Nukada T."/>
        </authorList>
    </citation>
    <scope>NUCLEOTIDE SEQUENCE [LARGE SCALE GENOMIC DNA]</scope>
    <source>
        <strain evidence="3 4">Myco-2</strain>
    </source>
</reference>
<dbReference type="RefSeq" id="WP_036430785.1">
    <property type="nucleotide sequence ID" value="NZ_AP022325.1"/>
</dbReference>
<comment type="function">
    <text evidence="2">Might take part in the signal recognition particle (SRP) pathway. This is inferred from the conservation of its genetic proximity to ftsY/ffh. May be a regulatory protein.</text>
</comment>
<dbReference type="Proteomes" id="UP000464317">
    <property type="component" value="Chromosome"/>
</dbReference>
<evidence type="ECO:0000256" key="1">
    <source>
        <dbReference type="ARBA" id="ARBA00008720"/>
    </source>
</evidence>
<accession>A0A809SDX4</accession>
<name>A0A809SDX4_9BACT</name>
<evidence type="ECO:0000313" key="4">
    <source>
        <dbReference type="Proteomes" id="UP000464317"/>
    </source>
</evidence>
<dbReference type="AlphaFoldDB" id="A0A809SDX4"/>
<dbReference type="KEGG" id="mfel:JPM2_0920"/>